<evidence type="ECO:0000313" key="1">
    <source>
        <dbReference type="EMBL" id="KAJ2906370.1"/>
    </source>
</evidence>
<keyword evidence="2" id="KW-1185">Reference proteome</keyword>
<dbReference type="EMBL" id="JAKWBI020000015">
    <property type="protein sequence ID" value="KAJ2906370.1"/>
    <property type="molecule type" value="Genomic_DNA"/>
</dbReference>
<dbReference type="AlphaFoldDB" id="A0AAD5RXB3"/>
<dbReference type="Proteomes" id="UP001201980">
    <property type="component" value="Unassembled WGS sequence"/>
</dbReference>
<comment type="caution">
    <text evidence="1">The sequence shown here is derived from an EMBL/GenBank/DDBJ whole genome shotgun (WGS) entry which is preliminary data.</text>
</comment>
<reference evidence="1" key="1">
    <citation type="submission" date="2022-07" db="EMBL/GenBank/DDBJ databases">
        <title>Draft genome sequence of Zalerion maritima ATCC 34329, a (micro)plastics degrading marine fungus.</title>
        <authorList>
            <person name="Paco A."/>
            <person name="Goncalves M.F.M."/>
            <person name="Rocha-Santos T.A.P."/>
            <person name="Alves A."/>
        </authorList>
    </citation>
    <scope>NUCLEOTIDE SEQUENCE</scope>
    <source>
        <strain evidence="1">ATCC 34329</strain>
    </source>
</reference>
<sequence>MRVYDHYPSSSSTLLRSECTGTVVIGMTSPVFCFSDLAPRFELSANRPRGWAGGQEVTRKREGIFVVRAKSQHVPRQLHRRMNVISDLPVQRRFNRVPSARRADDGGACVSVVVWPSVDSKSVQPVGEDDLGVEMVLCVQGALGPKLGTLEDVAFVGDHGKVHESEDGFASANVSSGSQDPDTQAVDIVLIRMTKETKKVCNSTCIMRSPSLIAAYKKMQPTTR</sequence>
<organism evidence="1 2">
    <name type="scientific">Zalerion maritima</name>
    <dbReference type="NCBI Taxonomy" id="339359"/>
    <lineage>
        <taxon>Eukaryota</taxon>
        <taxon>Fungi</taxon>
        <taxon>Dikarya</taxon>
        <taxon>Ascomycota</taxon>
        <taxon>Pezizomycotina</taxon>
        <taxon>Sordariomycetes</taxon>
        <taxon>Lulworthiomycetidae</taxon>
        <taxon>Lulworthiales</taxon>
        <taxon>Lulworthiaceae</taxon>
        <taxon>Zalerion</taxon>
    </lineage>
</organism>
<evidence type="ECO:0000313" key="2">
    <source>
        <dbReference type="Proteomes" id="UP001201980"/>
    </source>
</evidence>
<name>A0AAD5RXB3_9PEZI</name>
<accession>A0AAD5RXB3</accession>
<protein>
    <submittedName>
        <fullName evidence="1">Uncharacterized protein</fullName>
    </submittedName>
</protein>
<gene>
    <name evidence="1" type="ORF">MKZ38_002086</name>
</gene>
<proteinExistence type="predicted"/>